<proteinExistence type="predicted"/>
<name>A0AA86XS98_9CAUD</name>
<evidence type="ECO:0000313" key="1">
    <source>
        <dbReference type="EMBL" id="DBA35657.1"/>
    </source>
</evidence>
<evidence type="ECO:0000313" key="2">
    <source>
        <dbReference type="Proteomes" id="UP001302000"/>
    </source>
</evidence>
<dbReference type="RefSeq" id="YP_013605561.1">
    <property type="nucleotide sequence ID" value="NC_134205.1"/>
</dbReference>
<organism evidence="1 2">
    <name type="scientific">Caudoviricetes sp. vir335</name>
    <dbReference type="NCBI Taxonomy" id="3068357"/>
    <lineage>
        <taxon>Viruses</taxon>
        <taxon>Duplodnaviria</taxon>
        <taxon>Heunggongvirae</taxon>
        <taxon>Uroviricota</taxon>
        <taxon>Caudoviricetes</taxon>
    </lineage>
</organism>
<dbReference type="Proteomes" id="UP001302000">
    <property type="component" value="Segment"/>
</dbReference>
<protein>
    <submittedName>
        <fullName evidence="1">Uncharacterized protein</fullName>
    </submittedName>
</protein>
<gene>
    <name evidence="1" type="ORF">vir335_00101</name>
</gene>
<keyword evidence="2" id="KW-1185">Reference proteome</keyword>
<dbReference type="EMBL" id="BK063680">
    <property type="protein sequence ID" value="DBA35657.1"/>
    <property type="molecule type" value="Genomic_DNA"/>
</dbReference>
<accession>A0AA86XS98</accession>
<sequence length="151" mass="17329">MSIAPRDPDIFIRKYESRFDDVNRNYIEKLIRAGLEDVVAGGDGRDLLIRARVPEDAVDGLKNVLDDGRVVWMSLRLSKLCEEHGIVKWQVNIRTLDDNMWLDFETEKEARDNLARLIAGEIVTYVGCDGIEKVVFPAHVSKISLERVKFR</sequence>
<reference evidence="1 2" key="1">
    <citation type="journal article" date="2023" name="Nat. Microbiol.">
        <title>A compendium of viruses from methanogenic archaea reveals their diversity and adaptations to the gut environment.</title>
        <authorList>
            <person name="Medvedeva S."/>
            <person name="Borrel G."/>
            <person name="Krupovic M."/>
            <person name="Gribaldo S."/>
        </authorList>
    </citation>
    <scope>NUCLEOTIDE SEQUENCE [LARGE SCALE GENOMIC DNA]</scope>
</reference>
<dbReference type="GeneID" id="301841391"/>